<sequence length="291" mass="34062">MNLSEKLYHLPKPKQEEIAKALEIILEVANPEKVILFGSFVKDKWVDDITVEDGVTYHYQSDFDFLVVTKDNSVKEYELKSKIENKALNRVNGIVNVLVHSIDYINEGLNFGQYFFKQIVEEGIILFDLEKSAFISPTELSPKVLKDRAVEYFGIWFPMASEFLIDAKAAYSRNSLRVSNFHLHQALEHFYASLLLVFTGYKPKSHNLQNLRDYSKNLSFELYYIFYDPEDSELESKIFKCLKKGYIEARYHKDYFIEPELVKEMIHKLDKVKSLVEKLCKEKINKLSLLV</sequence>
<dbReference type="SUPFAM" id="SSF81593">
    <property type="entry name" value="Nucleotidyltransferase substrate binding subunit/domain"/>
    <property type="match status" value="1"/>
</dbReference>
<dbReference type="AlphaFoldDB" id="A0A1G6UTF6"/>
<dbReference type="Pfam" id="PF05168">
    <property type="entry name" value="HEPN"/>
    <property type="match status" value="1"/>
</dbReference>
<organism evidence="2 3">
    <name type="scientific">Algoriphagus faecimaris</name>
    <dbReference type="NCBI Taxonomy" id="686796"/>
    <lineage>
        <taxon>Bacteria</taxon>
        <taxon>Pseudomonadati</taxon>
        <taxon>Bacteroidota</taxon>
        <taxon>Cytophagia</taxon>
        <taxon>Cytophagales</taxon>
        <taxon>Cyclobacteriaceae</taxon>
        <taxon>Algoriphagus</taxon>
    </lineage>
</organism>
<dbReference type="InterPro" id="IPR007842">
    <property type="entry name" value="HEPN_dom"/>
</dbReference>
<dbReference type="PROSITE" id="PS50910">
    <property type="entry name" value="HEPN"/>
    <property type="match status" value="1"/>
</dbReference>
<dbReference type="InterPro" id="IPR052548">
    <property type="entry name" value="Type_VII_TA_antitoxin"/>
</dbReference>
<name>A0A1G6UTF6_9BACT</name>
<reference evidence="3" key="1">
    <citation type="submission" date="2016-10" db="EMBL/GenBank/DDBJ databases">
        <authorList>
            <person name="Varghese N."/>
            <person name="Submissions S."/>
        </authorList>
    </citation>
    <scope>NUCLEOTIDE SEQUENCE [LARGE SCALE GENOMIC DNA]</scope>
    <source>
        <strain evidence="3">DSM 23095</strain>
    </source>
</reference>
<feature type="domain" description="HEPN" evidence="1">
    <location>
        <begin position="157"/>
        <end position="272"/>
    </location>
</feature>
<dbReference type="Gene3D" id="3.30.460.10">
    <property type="entry name" value="Beta Polymerase, domain 2"/>
    <property type="match status" value="1"/>
</dbReference>
<dbReference type="EMBL" id="FNAC01000030">
    <property type="protein sequence ID" value="SDD44571.1"/>
    <property type="molecule type" value="Genomic_DNA"/>
</dbReference>
<dbReference type="STRING" id="686796.SAMN04488104_103028"/>
<evidence type="ECO:0000259" key="1">
    <source>
        <dbReference type="PROSITE" id="PS50910"/>
    </source>
</evidence>
<evidence type="ECO:0000313" key="2">
    <source>
        <dbReference type="EMBL" id="SDD44571.1"/>
    </source>
</evidence>
<dbReference type="PANTHER" id="PTHR33933:SF1">
    <property type="entry name" value="PROTEIN ADENYLYLTRANSFERASE MNTA-RELATED"/>
    <property type="match status" value="1"/>
</dbReference>
<protein>
    <submittedName>
        <fullName evidence="2">HEPN domain-containing protein</fullName>
    </submittedName>
</protein>
<dbReference type="SMART" id="SM00748">
    <property type="entry name" value="HEPN"/>
    <property type="match status" value="1"/>
</dbReference>
<dbReference type="CDD" id="cd05403">
    <property type="entry name" value="NT_KNTase_like"/>
    <property type="match status" value="1"/>
</dbReference>
<dbReference type="InterPro" id="IPR043519">
    <property type="entry name" value="NT_sf"/>
</dbReference>
<gene>
    <name evidence="2" type="ORF">SAMN04488104_103028</name>
</gene>
<dbReference type="Gene3D" id="1.20.120.330">
    <property type="entry name" value="Nucleotidyltransferases domain 2"/>
    <property type="match status" value="1"/>
</dbReference>
<dbReference type="SUPFAM" id="SSF81301">
    <property type="entry name" value="Nucleotidyltransferase"/>
    <property type="match status" value="1"/>
</dbReference>
<dbReference type="OrthoDB" id="1321649at2"/>
<accession>A0A1G6UTF6</accession>
<keyword evidence="3" id="KW-1185">Reference proteome</keyword>
<proteinExistence type="predicted"/>
<dbReference type="Proteomes" id="UP000199060">
    <property type="component" value="Unassembled WGS sequence"/>
</dbReference>
<evidence type="ECO:0000313" key="3">
    <source>
        <dbReference type="Proteomes" id="UP000199060"/>
    </source>
</evidence>
<dbReference type="PANTHER" id="PTHR33933">
    <property type="entry name" value="NUCLEOTIDYLTRANSFERASE"/>
    <property type="match status" value="1"/>
</dbReference>